<feature type="transmembrane region" description="Helical" evidence="6">
    <location>
        <begin position="60"/>
        <end position="80"/>
    </location>
</feature>
<feature type="transmembrane region" description="Helical" evidence="6">
    <location>
        <begin position="92"/>
        <end position="111"/>
    </location>
</feature>
<keyword evidence="3 6" id="KW-0812">Transmembrane</keyword>
<dbReference type="AlphaFoldDB" id="A0A7W2I5R2"/>
<comment type="subcellular location">
    <subcellularLocation>
        <location evidence="1">Cell membrane</location>
        <topology evidence="1">Multi-pass membrane protein</topology>
    </subcellularLocation>
</comment>
<accession>A0A7W2I5R2</accession>
<sequence>MAYHTPSDDGLADDNPSVPRYYAWLVFALSFGLLISDYMSRQVLNAVFPLLKVEWQLSDARLGLLSGIVALMVGLLTFPLSLLADRWGRVRSLALMAVLWSLATLGCGLAQDYGQMFAARFLVGVGEAAYGSVGIAVVLSVFPKHMRATLTGAFMAGGMFGSVLGMALGGGIAAHVGWRWAFAGMALFGLMLAVLYPIIVKEGRIAPQGAQGAQGAARGQGRADGKPARLPLGSLFGSRSVRAAYVGSGLQLFVGGTFIVWMPSFMNRYYAMGADRAGAGAAAVVLASGAGMVLCGMLSDRLCRHSPPRKITLAIAYCLGSCLLLSVAFAMAPGALQLALIGAGMFLAAGTTGPAGAMVANLTHRSIHGTAFATLTLANNLLGLAPGPFLTGVLADHLGLATAFQLVPLLSIAAAAVFWYARRHYAHDAQCAAAAANGVRAAAMEVQA</sequence>
<dbReference type="SUPFAM" id="SSF103473">
    <property type="entry name" value="MFS general substrate transporter"/>
    <property type="match status" value="1"/>
</dbReference>
<evidence type="ECO:0000256" key="6">
    <source>
        <dbReference type="SAM" id="Phobius"/>
    </source>
</evidence>
<evidence type="ECO:0000313" key="9">
    <source>
        <dbReference type="Proteomes" id="UP000566711"/>
    </source>
</evidence>
<protein>
    <submittedName>
        <fullName evidence="8">MFS transporter</fullName>
    </submittedName>
</protein>
<dbReference type="GO" id="GO:0022857">
    <property type="term" value="F:transmembrane transporter activity"/>
    <property type="evidence" value="ECO:0007669"/>
    <property type="project" value="InterPro"/>
</dbReference>
<reference evidence="8 9" key="1">
    <citation type="submission" date="2020-07" db="EMBL/GenBank/DDBJ databases">
        <title>Novel species isolated from subtropical streams in China.</title>
        <authorList>
            <person name="Lu H."/>
        </authorList>
    </citation>
    <scope>NUCLEOTIDE SEQUENCE [LARGE SCALE GENOMIC DNA]</scope>
    <source>
        <strain evidence="8 9">FT3S</strain>
    </source>
</reference>
<dbReference type="InterPro" id="IPR050189">
    <property type="entry name" value="MFS_Efflux_Transporters"/>
</dbReference>
<feature type="transmembrane region" description="Helical" evidence="6">
    <location>
        <begin position="21"/>
        <end position="40"/>
    </location>
</feature>
<dbReference type="Pfam" id="PF07690">
    <property type="entry name" value="MFS_1"/>
    <property type="match status" value="1"/>
</dbReference>
<gene>
    <name evidence="8" type="ORF">H3H36_04130</name>
</gene>
<evidence type="ECO:0000256" key="3">
    <source>
        <dbReference type="ARBA" id="ARBA00022692"/>
    </source>
</evidence>
<feature type="transmembrane region" description="Helical" evidence="6">
    <location>
        <begin position="277"/>
        <end position="299"/>
    </location>
</feature>
<dbReference type="PANTHER" id="PTHR43124">
    <property type="entry name" value="PURINE EFFLUX PUMP PBUE"/>
    <property type="match status" value="1"/>
</dbReference>
<dbReference type="EMBL" id="JACEZS010000002">
    <property type="protein sequence ID" value="MBA5604548.1"/>
    <property type="molecule type" value="Genomic_DNA"/>
</dbReference>
<keyword evidence="4 6" id="KW-1133">Transmembrane helix</keyword>
<dbReference type="PANTHER" id="PTHR43124:SF3">
    <property type="entry name" value="CHLORAMPHENICOL EFFLUX PUMP RV0191"/>
    <property type="match status" value="1"/>
</dbReference>
<evidence type="ECO:0000256" key="4">
    <source>
        <dbReference type="ARBA" id="ARBA00022989"/>
    </source>
</evidence>
<feature type="transmembrane region" description="Helical" evidence="6">
    <location>
        <begin position="154"/>
        <end position="174"/>
    </location>
</feature>
<feature type="domain" description="Major facilitator superfamily (MFS) profile" evidence="7">
    <location>
        <begin position="25"/>
        <end position="426"/>
    </location>
</feature>
<evidence type="ECO:0000313" key="8">
    <source>
        <dbReference type="EMBL" id="MBA5604548.1"/>
    </source>
</evidence>
<feature type="transmembrane region" description="Helical" evidence="6">
    <location>
        <begin position="311"/>
        <end position="332"/>
    </location>
</feature>
<proteinExistence type="predicted"/>
<name>A0A7W2I5R2_9BURK</name>
<dbReference type="Gene3D" id="1.20.1250.20">
    <property type="entry name" value="MFS general substrate transporter like domains"/>
    <property type="match status" value="2"/>
</dbReference>
<feature type="transmembrane region" description="Helical" evidence="6">
    <location>
        <begin position="243"/>
        <end position="265"/>
    </location>
</feature>
<dbReference type="PROSITE" id="PS50850">
    <property type="entry name" value="MFS"/>
    <property type="match status" value="1"/>
</dbReference>
<dbReference type="RefSeq" id="WP_182214382.1">
    <property type="nucleotide sequence ID" value="NZ_JACEZS010000002.1"/>
</dbReference>
<evidence type="ECO:0000256" key="5">
    <source>
        <dbReference type="ARBA" id="ARBA00023136"/>
    </source>
</evidence>
<keyword evidence="2" id="KW-1003">Cell membrane</keyword>
<feature type="transmembrane region" description="Helical" evidence="6">
    <location>
        <begin position="372"/>
        <end position="394"/>
    </location>
</feature>
<keyword evidence="9" id="KW-1185">Reference proteome</keyword>
<evidence type="ECO:0000256" key="1">
    <source>
        <dbReference type="ARBA" id="ARBA00004651"/>
    </source>
</evidence>
<dbReference type="InterPro" id="IPR020846">
    <property type="entry name" value="MFS_dom"/>
</dbReference>
<dbReference type="InterPro" id="IPR036259">
    <property type="entry name" value="MFS_trans_sf"/>
</dbReference>
<feature type="transmembrane region" description="Helical" evidence="6">
    <location>
        <begin position="338"/>
        <end position="360"/>
    </location>
</feature>
<organism evidence="8 9">
    <name type="scientific">Rugamonas fusca</name>
    <dbReference type="NCBI Taxonomy" id="2758568"/>
    <lineage>
        <taxon>Bacteria</taxon>
        <taxon>Pseudomonadati</taxon>
        <taxon>Pseudomonadota</taxon>
        <taxon>Betaproteobacteria</taxon>
        <taxon>Burkholderiales</taxon>
        <taxon>Oxalobacteraceae</taxon>
        <taxon>Telluria group</taxon>
        <taxon>Rugamonas</taxon>
    </lineage>
</organism>
<dbReference type="GO" id="GO:0005886">
    <property type="term" value="C:plasma membrane"/>
    <property type="evidence" value="ECO:0007669"/>
    <property type="project" value="UniProtKB-SubCell"/>
</dbReference>
<evidence type="ECO:0000259" key="7">
    <source>
        <dbReference type="PROSITE" id="PS50850"/>
    </source>
</evidence>
<dbReference type="Proteomes" id="UP000566711">
    <property type="component" value="Unassembled WGS sequence"/>
</dbReference>
<comment type="caution">
    <text evidence="8">The sequence shown here is derived from an EMBL/GenBank/DDBJ whole genome shotgun (WGS) entry which is preliminary data.</text>
</comment>
<feature type="transmembrane region" description="Helical" evidence="6">
    <location>
        <begin position="180"/>
        <end position="199"/>
    </location>
</feature>
<dbReference type="InterPro" id="IPR011701">
    <property type="entry name" value="MFS"/>
</dbReference>
<feature type="transmembrane region" description="Helical" evidence="6">
    <location>
        <begin position="117"/>
        <end position="142"/>
    </location>
</feature>
<evidence type="ECO:0000256" key="2">
    <source>
        <dbReference type="ARBA" id="ARBA00022475"/>
    </source>
</evidence>
<feature type="transmembrane region" description="Helical" evidence="6">
    <location>
        <begin position="400"/>
        <end position="421"/>
    </location>
</feature>
<keyword evidence="5 6" id="KW-0472">Membrane</keyword>